<reference evidence="4 5" key="1">
    <citation type="submission" date="2019-07" db="EMBL/GenBank/DDBJ databases">
        <title>Rapid identification of Enteric Bacteria from Whole Genome Sequences (WGS) using Average Nucleotide Identity (ANI).</title>
        <authorList>
            <person name="Lane C."/>
        </authorList>
    </citation>
    <scope>NUCLEOTIDE SEQUENCE [LARGE SCALE GENOMIC DNA]</scope>
    <source>
        <strain evidence="4 5">2013D-9588</strain>
    </source>
</reference>
<evidence type="ECO:0000256" key="2">
    <source>
        <dbReference type="ARBA" id="ARBA00008639"/>
    </source>
</evidence>
<dbReference type="InterPro" id="IPR027278">
    <property type="entry name" value="ACCD_DCysDesulf"/>
</dbReference>
<evidence type="ECO:0000256" key="3">
    <source>
        <dbReference type="ARBA" id="ARBA00022898"/>
    </source>
</evidence>
<organism evidence="4 5">
    <name type="scientific">Campylobacter lanienae</name>
    <dbReference type="NCBI Taxonomy" id="75658"/>
    <lineage>
        <taxon>Bacteria</taxon>
        <taxon>Pseudomonadati</taxon>
        <taxon>Campylobacterota</taxon>
        <taxon>Epsilonproteobacteria</taxon>
        <taxon>Campylobacterales</taxon>
        <taxon>Campylobacteraceae</taxon>
        <taxon>Campylobacter</taxon>
    </lineage>
</organism>
<comment type="similarity">
    <text evidence="2">Belongs to the ACC deaminase/D-cysteine desulfhydrase family.</text>
</comment>
<accession>A0ABY3GA20</accession>
<dbReference type="PANTHER" id="PTHR43780">
    <property type="entry name" value="1-AMINOCYCLOPROPANE-1-CARBOXYLATE DEAMINASE-RELATED"/>
    <property type="match status" value="1"/>
</dbReference>
<dbReference type="EMBL" id="VOAV01000014">
    <property type="protein sequence ID" value="TWO29744.1"/>
    <property type="molecule type" value="Genomic_DNA"/>
</dbReference>
<dbReference type="Proteomes" id="UP000321599">
    <property type="component" value="Unassembled WGS sequence"/>
</dbReference>
<comment type="cofactor">
    <cofactor evidence="1">
        <name>pyridoxal 5'-phosphate</name>
        <dbReference type="ChEBI" id="CHEBI:597326"/>
    </cofactor>
</comment>
<keyword evidence="5" id="KW-1185">Reference proteome</keyword>
<keyword evidence="3" id="KW-0663">Pyridoxal phosphate</keyword>
<evidence type="ECO:0000313" key="4">
    <source>
        <dbReference type="EMBL" id="TWO29744.1"/>
    </source>
</evidence>
<sequence>MKIEPIYFKGRRFWILRDDLISGEFNGNKARKLAYFLNLNPINRFISHGSSQSNAMYSISVLAKMRGVKFVYFTHHICDFLLKNPCGNYAAALKNGMEIHLSDNPSQSAKNECKYSQDIFIPEGVAMSEAEFGFKEQAKIIMDFAKKNGIKFDIFLPSGTGCSAAFLAKNLDDMAVWTTPCVGDSDYLKREILSLDPFSKVNILNPPKKYHFGKIYAEIYAIYKELLDSCGVEFELLYDGVGWLTLMANLDIFKGEILYIHQGGMLGNITLLDRYRRKFDM</sequence>
<proteinExistence type="inferred from homology"/>
<name>A0ABY3GA20_9BACT</name>
<evidence type="ECO:0000313" key="5">
    <source>
        <dbReference type="Proteomes" id="UP000321599"/>
    </source>
</evidence>
<gene>
    <name evidence="4" type="ORF">XK09_03710</name>
</gene>
<dbReference type="SUPFAM" id="SSF53686">
    <property type="entry name" value="Tryptophan synthase beta subunit-like PLP-dependent enzymes"/>
    <property type="match status" value="1"/>
</dbReference>
<dbReference type="PANTHER" id="PTHR43780:SF2">
    <property type="entry name" value="1-AMINOCYCLOPROPANE-1-CARBOXYLATE DEAMINASE-RELATED"/>
    <property type="match status" value="1"/>
</dbReference>
<dbReference type="PIRSF" id="PIRSF006278">
    <property type="entry name" value="ACCD_DCysDesulf"/>
    <property type="match status" value="1"/>
</dbReference>
<protein>
    <submittedName>
        <fullName evidence="4">1-aminocyclopropane-1-carboxylate deaminase</fullName>
    </submittedName>
</protein>
<dbReference type="RefSeq" id="WP_147498833.1">
    <property type="nucleotide sequence ID" value="NZ_VOAV01000014.1"/>
</dbReference>
<comment type="caution">
    <text evidence="4">The sequence shown here is derived from an EMBL/GenBank/DDBJ whole genome shotgun (WGS) entry which is preliminary data.</text>
</comment>
<evidence type="ECO:0000256" key="1">
    <source>
        <dbReference type="ARBA" id="ARBA00001933"/>
    </source>
</evidence>
<dbReference type="Gene3D" id="3.40.50.1100">
    <property type="match status" value="2"/>
</dbReference>
<dbReference type="InterPro" id="IPR036052">
    <property type="entry name" value="TrpB-like_PALP_sf"/>
</dbReference>